<dbReference type="AlphaFoldDB" id="A0A3B9IVY6"/>
<comment type="caution">
    <text evidence="2">The sequence shown here is derived from an EMBL/GenBank/DDBJ whole genome shotgun (WGS) entry which is preliminary data.</text>
</comment>
<evidence type="ECO:0000313" key="3">
    <source>
        <dbReference type="Proteomes" id="UP000257706"/>
    </source>
</evidence>
<dbReference type="PANTHER" id="PTHR12126:SF11">
    <property type="entry name" value="NADH DEHYDROGENASE [UBIQUINONE] 1 ALPHA SUBCOMPLEX SUBUNIT 9, MITOCHONDRIAL"/>
    <property type="match status" value="1"/>
</dbReference>
<dbReference type="InterPro" id="IPR001509">
    <property type="entry name" value="Epimerase_deHydtase"/>
</dbReference>
<dbReference type="FunFam" id="3.40.50.720:FF:000702">
    <property type="entry name" value="NADH dehydrogenase (Ubiquinone)"/>
    <property type="match status" value="1"/>
</dbReference>
<dbReference type="GO" id="GO:0044877">
    <property type="term" value="F:protein-containing complex binding"/>
    <property type="evidence" value="ECO:0007669"/>
    <property type="project" value="TreeGrafter"/>
</dbReference>
<sequence>MIAMKDRLVTVFGGSGFLGRYVVARLARTGVRIRVAVRDADRALFLKPAGDVGQIAIMSCDVTDAAQVRAALTDASAAINLTGILAEGWGATFDGVHVQGAGNIAKAAADAGLRALVHVSAIGADPESSSAYGRTKAAGEAAVREAFPTAVILRPSILFGPEDDFFNRFAGMTRISPALPLIGGGQTRFQPVWVVDVAEAVVRSLEEPEFAGRTFELGGPRVYSFAQILEYILTTVRKHRGLVPMPWALAGVVARFGDLLPGGMAPLTTDQLRMLKRDNVVAEGAEGFAAFGIRPTPVEAVVPDYLARYRAWIHRPRDGRAGN</sequence>
<evidence type="ECO:0000313" key="2">
    <source>
        <dbReference type="EMBL" id="HAE51389.1"/>
    </source>
</evidence>
<feature type="domain" description="NAD-dependent epimerase/dehydratase" evidence="1">
    <location>
        <begin position="9"/>
        <end position="218"/>
    </location>
</feature>
<proteinExistence type="predicted"/>
<dbReference type="InterPro" id="IPR051207">
    <property type="entry name" value="ComplexI_NDUFA9_subunit"/>
</dbReference>
<gene>
    <name evidence="2" type="ORF">DCK97_28650</name>
</gene>
<name>A0A3B9IVY6_9PROT</name>
<accession>A0A3B9IVY6</accession>
<dbReference type="CDD" id="cd05271">
    <property type="entry name" value="NDUFA9_like_SDR_a"/>
    <property type="match status" value="1"/>
</dbReference>
<protein>
    <submittedName>
        <fullName evidence="2">Complex I NDUFA9 subunit family protein</fullName>
    </submittedName>
</protein>
<dbReference type="EMBL" id="DMAI01000476">
    <property type="protein sequence ID" value="HAE51389.1"/>
    <property type="molecule type" value="Genomic_DNA"/>
</dbReference>
<evidence type="ECO:0000259" key="1">
    <source>
        <dbReference type="Pfam" id="PF01370"/>
    </source>
</evidence>
<dbReference type="InterPro" id="IPR036291">
    <property type="entry name" value="NAD(P)-bd_dom_sf"/>
</dbReference>
<organism evidence="2 3">
    <name type="scientific">Tistrella mobilis</name>
    <dbReference type="NCBI Taxonomy" id="171437"/>
    <lineage>
        <taxon>Bacteria</taxon>
        <taxon>Pseudomonadati</taxon>
        <taxon>Pseudomonadota</taxon>
        <taxon>Alphaproteobacteria</taxon>
        <taxon>Geminicoccales</taxon>
        <taxon>Geminicoccaceae</taxon>
        <taxon>Tistrella</taxon>
    </lineage>
</organism>
<dbReference type="SUPFAM" id="SSF51735">
    <property type="entry name" value="NAD(P)-binding Rossmann-fold domains"/>
    <property type="match status" value="1"/>
</dbReference>
<reference evidence="2 3" key="1">
    <citation type="journal article" date="2018" name="Nat. Biotechnol.">
        <title>A standardized bacterial taxonomy based on genome phylogeny substantially revises the tree of life.</title>
        <authorList>
            <person name="Parks D.H."/>
            <person name="Chuvochina M."/>
            <person name="Waite D.W."/>
            <person name="Rinke C."/>
            <person name="Skarshewski A."/>
            <person name="Chaumeil P.A."/>
            <person name="Hugenholtz P."/>
        </authorList>
    </citation>
    <scope>NUCLEOTIDE SEQUENCE [LARGE SCALE GENOMIC DNA]</scope>
    <source>
        <strain evidence="2">UBA8739</strain>
    </source>
</reference>
<dbReference type="Pfam" id="PF01370">
    <property type="entry name" value="Epimerase"/>
    <property type="match status" value="1"/>
</dbReference>
<dbReference type="Proteomes" id="UP000257706">
    <property type="component" value="Unassembled WGS sequence"/>
</dbReference>
<dbReference type="PANTHER" id="PTHR12126">
    <property type="entry name" value="NADH-UBIQUINONE OXIDOREDUCTASE 39 KDA SUBUNIT-RELATED"/>
    <property type="match status" value="1"/>
</dbReference>
<dbReference type="Gene3D" id="3.40.50.720">
    <property type="entry name" value="NAD(P)-binding Rossmann-like Domain"/>
    <property type="match status" value="1"/>
</dbReference>